<evidence type="ECO:0000256" key="2">
    <source>
        <dbReference type="ARBA" id="ARBA00022490"/>
    </source>
</evidence>
<dbReference type="InterPro" id="IPR006626">
    <property type="entry name" value="PbH1"/>
</dbReference>
<feature type="compositionally biased region" description="Polar residues" evidence="4">
    <location>
        <begin position="805"/>
        <end position="820"/>
    </location>
</feature>
<feature type="domain" description="Right handed beta helix" evidence="5">
    <location>
        <begin position="243"/>
        <end position="385"/>
    </location>
</feature>
<keyword evidence="3" id="KW-0206">Cytoskeleton</keyword>
<dbReference type="PANTHER" id="PTHR14695:SF4">
    <property type="entry name" value="PROTEIN NESSUN DORMA"/>
    <property type="match status" value="1"/>
</dbReference>
<evidence type="ECO:0000256" key="4">
    <source>
        <dbReference type="SAM" id="MobiDB-lite"/>
    </source>
</evidence>
<reference evidence="6 7" key="1">
    <citation type="submission" date="2017-04" db="EMBL/GenBank/DDBJ databases">
        <authorList>
            <person name="Afonso C.L."/>
            <person name="Miller P.J."/>
            <person name="Scott M.A."/>
            <person name="Spackman E."/>
            <person name="Goraichik I."/>
            <person name="Dimitrov K.M."/>
            <person name="Suarez D.L."/>
            <person name="Swayne D.E."/>
        </authorList>
    </citation>
    <scope>NUCLEOTIDE SEQUENCE [LARGE SCALE GENOMIC DNA]</scope>
    <source>
        <strain evidence="6 7">USBA 355</strain>
    </source>
</reference>
<evidence type="ECO:0000256" key="3">
    <source>
        <dbReference type="ARBA" id="ARBA00023212"/>
    </source>
</evidence>
<evidence type="ECO:0000313" key="7">
    <source>
        <dbReference type="Proteomes" id="UP000192917"/>
    </source>
</evidence>
<gene>
    <name evidence="6" type="ORF">SAMN05428998_101533</name>
</gene>
<organism evidence="6 7">
    <name type="scientific">Tistlia consotensis USBA 355</name>
    <dbReference type="NCBI Taxonomy" id="560819"/>
    <lineage>
        <taxon>Bacteria</taxon>
        <taxon>Pseudomonadati</taxon>
        <taxon>Pseudomonadota</taxon>
        <taxon>Alphaproteobacteria</taxon>
        <taxon>Rhodospirillales</taxon>
        <taxon>Rhodovibrionaceae</taxon>
        <taxon>Tistlia</taxon>
    </lineage>
</organism>
<dbReference type="Gene3D" id="2.160.20.10">
    <property type="entry name" value="Single-stranded right-handed beta-helix, Pectin lyase-like"/>
    <property type="match status" value="3"/>
</dbReference>
<evidence type="ECO:0000313" key="6">
    <source>
        <dbReference type="EMBL" id="SME92827.1"/>
    </source>
</evidence>
<dbReference type="STRING" id="560819.SAMN05428998_101533"/>
<dbReference type="Pfam" id="PF13229">
    <property type="entry name" value="Beta_helix"/>
    <property type="match status" value="1"/>
</dbReference>
<dbReference type="SMART" id="SM00710">
    <property type="entry name" value="PbH1"/>
    <property type="match status" value="15"/>
</dbReference>
<dbReference type="Proteomes" id="UP000192917">
    <property type="component" value="Unassembled WGS sequence"/>
</dbReference>
<dbReference type="SUPFAM" id="SSF51126">
    <property type="entry name" value="Pectin lyase-like"/>
    <property type="match status" value="2"/>
</dbReference>
<dbReference type="AlphaFoldDB" id="A0A1Y6B568"/>
<dbReference type="InterPro" id="IPR039448">
    <property type="entry name" value="Beta_helix"/>
</dbReference>
<dbReference type="InterPro" id="IPR012334">
    <property type="entry name" value="Pectin_lyas_fold"/>
</dbReference>
<feature type="non-terminal residue" evidence="6">
    <location>
        <position position="827"/>
    </location>
</feature>
<dbReference type="InterPro" id="IPR045140">
    <property type="entry name" value="SHCBP1-like"/>
</dbReference>
<name>A0A1Y6B568_9PROT</name>
<proteinExistence type="predicted"/>
<sequence length="827" mass="82335">MIDGGGGDDQLTGGAGTDTAGFTGTAAGYSITQNDDGTVTVVDGTAGRDGTDQLSGVETLAFSDSRTLLVGGSGFATIQEAVDAAQDGDTILVKAGTYAITSAIVIDKAVTLLGEQAGVDPRGAAGLRTAGDGSETIIDGGGISTLIQVAADGVTIDGFDIRNGSGDLITSSSSGTIADPVIQYSFIHDSSGDEGIQLRNASDAVIQFNNVFDTAGDGINLAGSSTGGQILSNEVHDIASTNAAIYLDGAQNSLVQGNLIYAVTGNDGIKLGDKGGSNAGDSGGQVVGNVIHDTAQDGISVYMSNVTVSGNEIHDSHSANGAIFVEFAVDNIAITGNDIHDNGIAGDGNTTFGIRVGKDSTPTNVTITGNSLTGNEAQIFHQEGSLTNAATLVADNTFDDASTANVTLTVNTVFGDFSTIQAAIDAAAPGDTIYVGAGTYAGGIVIDKALNIVGADGAVIAGTITGSGGGPGSADLDSWLQTHSSYSGDNGITVEADGVTLQNLDLSGFKWGVVLGDTDGTTLRDLDISQSVVGITNGYPTTNGQGPSITNLTIDGGSISHGQHGITINASKEATADPSVSVGTGAFSDVTINGLTLSDLNEKGIYLEQAQDLTITGALLTDVGEYGRTPSFGGDGLYGAGIELNLKYGDYSNILIDDFTLTGVGHSYGADGIADPTGAGIAIHARDDGSNYGNPPATLDGVTISNGTIDGTYNGIKFTDAGASDVTIDGVTVGNAENSPFFNGSPIGVTILLGDGAQTLDASSGSLDGSAGFTIDGGGGDDVLIGSAGDDTALYHGDRAGYDLSAQSDGGVTVADSDTGNGDEGTD</sequence>
<dbReference type="InterPro" id="IPR011050">
    <property type="entry name" value="Pectin_lyase_fold/virulence"/>
</dbReference>
<evidence type="ECO:0000259" key="5">
    <source>
        <dbReference type="Pfam" id="PF13229"/>
    </source>
</evidence>
<dbReference type="RefSeq" id="WP_200808375.1">
    <property type="nucleotide sequence ID" value="NZ_FWZX01000001.1"/>
</dbReference>
<protein>
    <submittedName>
        <fullName evidence="6">Right handed beta helix region</fullName>
    </submittedName>
</protein>
<keyword evidence="2" id="KW-0963">Cytoplasm</keyword>
<dbReference type="EMBL" id="FWZX01000001">
    <property type="protein sequence ID" value="SME92827.1"/>
    <property type="molecule type" value="Genomic_DNA"/>
</dbReference>
<comment type="subcellular location">
    <subcellularLocation>
        <location evidence="1">Cytoplasm</location>
        <location evidence="1">Cytoskeleton</location>
        <location evidence="1">Spindle</location>
    </subcellularLocation>
</comment>
<feature type="region of interest" description="Disordered" evidence="4">
    <location>
        <begin position="805"/>
        <end position="827"/>
    </location>
</feature>
<evidence type="ECO:0000256" key="1">
    <source>
        <dbReference type="ARBA" id="ARBA00004186"/>
    </source>
</evidence>
<accession>A0A1Y6B568</accession>
<dbReference type="PANTHER" id="PTHR14695">
    <property type="entry name" value="SHC SH2-DOMAIN BINDING PROTEIN 1-RELATED"/>
    <property type="match status" value="1"/>
</dbReference>
<dbReference type="GO" id="GO:0005819">
    <property type="term" value="C:spindle"/>
    <property type="evidence" value="ECO:0007669"/>
    <property type="project" value="UniProtKB-SubCell"/>
</dbReference>
<keyword evidence="7" id="KW-1185">Reference proteome</keyword>